<sequence length="64" mass="7209">MDWTAVVGQVLLGAALVTGFASLEHKYRGVPFRRAVWREIPVVALIILWAHLMAFFYRSAHATP</sequence>
<name>A0ABZ1BXK2_9FIRM</name>
<keyword evidence="1" id="KW-0472">Membrane</keyword>
<evidence type="ECO:0000313" key="2">
    <source>
        <dbReference type="EMBL" id="WRP17406.1"/>
    </source>
</evidence>
<dbReference type="RefSeq" id="WP_324716677.1">
    <property type="nucleotide sequence ID" value="NZ_CP141615.1"/>
</dbReference>
<keyword evidence="1" id="KW-0812">Transmembrane</keyword>
<protein>
    <submittedName>
        <fullName evidence="2">Uncharacterized protein</fullName>
    </submittedName>
</protein>
<feature type="transmembrane region" description="Helical" evidence="1">
    <location>
        <begin position="35"/>
        <end position="57"/>
    </location>
</feature>
<keyword evidence="3" id="KW-1185">Reference proteome</keyword>
<dbReference type="Proteomes" id="UP001332192">
    <property type="component" value="Chromosome"/>
</dbReference>
<organism evidence="2 3">
    <name type="scientific">Carboxydichorda subterranea</name>
    <dbReference type="NCBI Taxonomy" id="3109565"/>
    <lineage>
        <taxon>Bacteria</taxon>
        <taxon>Bacillati</taxon>
        <taxon>Bacillota</taxon>
        <taxon>Limnochordia</taxon>
        <taxon>Limnochordales</taxon>
        <taxon>Geochordaceae</taxon>
        <taxon>Carboxydichorda</taxon>
    </lineage>
</organism>
<proteinExistence type="predicted"/>
<reference evidence="2 3" key="1">
    <citation type="journal article" date="2024" name="Front. Microbiol.">
        <title>Novel thermophilic genera Geochorda gen. nov. and Carboxydochorda gen. nov. from the deep terrestrial subsurface reveal the ecophysiological diversity in the class Limnochordia.</title>
        <authorList>
            <person name="Karnachuk O.V."/>
            <person name="Lukina A.P."/>
            <person name="Avakyan M.R."/>
            <person name="Kadnikov V.V."/>
            <person name="Begmatov S."/>
            <person name="Beletsky A.V."/>
            <person name="Vlasova K.G."/>
            <person name="Novikov A.A."/>
            <person name="Shcherbakova V.A."/>
            <person name="Mardanov A.V."/>
            <person name="Ravin N.V."/>
        </authorList>
    </citation>
    <scope>NUCLEOTIDE SEQUENCE [LARGE SCALE GENOMIC DNA]</scope>
    <source>
        <strain evidence="2 3">L945</strain>
    </source>
</reference>
<dbReference type="EMBL" id="CP141615">
    <property type="protein sequence ID" value="WRP17406.1"/>
    <property type="molecule type" value="Genomic_DNA"/>
</dbReference>
<evidence type="ECO:0000313" key="3">
    <source>
        <dbReference type="Proteomes" id="UP001332192"/>
    </source>
</evidence>
<keyword evidence="1" id="KW-1133">Transmembrane helix</keyword>
<gene>
    <name evidence="2" type="ORF">U7230_15205</name>
</gene>
<accession>A0ABZ1BXK2</accession>
<feature type="transmembrane region" description="Helical" evidence="1">
    <location>
        <begin position="6"/>
        <end position="23"/>
    </location>
</feature>
<evidence type="ECO:0000256" key="1">
    <source>
        <dbReference type="SAM" id="Phobius"/>
    </source>
</evidence>